<dbReference type="Proteomes" id="UP000215305">
    <property type="component" value="Unassembled WGS sequence"/>
</dbReference>
<sequence>MQFHTAELYLTQISLFDRKTPHDSVFWSSLRIEALSMGLVAARQLLQFYLALPLRSETVFNNTQCVQVGFCLTLAVKLSVAALDSSIDHQVGKLRDSLNMSLIFKQVILRIQALVTPLVDARGERDAFYHFENRLKHLQWWYETQMTQIPVQRQHYASPKTMAHNTLSTAELSSASTEDLQAQWPSLLPDATIDDLFNEWNPDAGIYFGFE</sequence>
<proteinExistence type="predicted"/>
<dbReference type="STRING" id="41047.A0A397G9X4"/>
<comment type="caution">
    <text evidence="1">The sequence shown here is derived from an EMBL/GenBank/DDBJ whole genome shotgun (WGS) entry which is preliminary data.</text>
</comment>
<dbReference type="VEuPathDB" id="FungiDB:CDV56_104521"/>
<dbReference type="GeneID" id="38126495"/>
<gene>
    <name evidence="1" type="ORF">CDV56_104521</name>
</gene>
<dbReference type="RefSeq" id="XP_026611132.1">
    <property type="nucleotide sequence ID" value="XM_026758140.1"/>
</dbReference>
<protein>
    <submittedName>
        <fullName evidence="1">Uncharacterized protein</fullName>
    </submittedName>
</protein>
<keyword evidence="2" id="KW-1185">Reference proteome</keyword>
<organism evidence="1 2">
    <name type="scientific">Aspergillus thermomutatus</name>
    <name type="common">Neosartorya pseudofischeri</name>
    <dbReference type="NCBI Taxonomy" id="41047"/>
    <lineage>
        <taxon>Eukaryota</taxon>
        <taxon>Fungi</taxon>
        <taxon>Dikarya</taxon>
        <taxon>Ascomycota</taxon>
        <taxon>Pezizomycotina</taxon>
        <taxon>Eurotiomycetes</taxon>
        <taxon>Eurotiomycetidae</taxon>
        <taxon>Eurotiales</taxon>
        <taxon>Aspergillaceae</taxon>
        <taxon>Aspergillus</taxon>
        <taxon>Aspergillus subgen. Fumigati</taxon>
    </lineage>
</organism>
<dbReference type="AlphaFoldDB" id="A0A397G9X4"/>
<accession>A0A397G9X4</accession>
<dbReference type="EMBL" id="NKHU02000252">
    <property type="protein sequence ID" value="RHZ46408.1"/>
    <property type="molecule type" value="Genomic_DNA"/>
</dbReference>
<evidence type="ECO:0000313" key="1">
    <source>
        <dbReference type="EMBL" id="RHZ46408.1"/>
    </source>
</evidence>
<name>A0A397G9X4_ASPTH</name>
<dbReference type="OrthoDB" id="5226580at2759"/>
<reference evidence="1" key="1">
    <citation type="submission" date="2018-08" db="EMBL/GenBank/DDBJ databases">
        <title>Draft genome sequence of azole-resistant Aspergillus thermomutatus (Neosartorya pseudofischeri) strain HMR AF 39, isolated from a human nasal aspirate.</title>
        <authorList>
            <person name="Parent-Michaud M."/>
            <person name="Dufresne P.J."/>
            <person name="Fournier E."/>
            <person name="Martineau C."/>
            <person name="Moreira S."/>
            <person name="Perkins V."/>
            <person name="De Repentigny L."/>
            <person name="Dufresne S.F."/>
        </authorList>
    </citation>
    <scope>NUCLEOTIDE SEQUENCE [LARGE SCALE GENOMIC DNA]</scope>
    <source>
        <strain evidence="1">HMR AF 39</strain>
    </source>
</reference>
<evidence type="ECO:0000313" key="2">
    <source>
        <dbReference type="Proteomes" id="UP000215305"/>
    </source>
</evidence>